<reference evidence="2 3" key="1">
    <citation type="submission" date="2024-10" db="EMBL/GenBank/DDBJ databases">
        <title>Updated reference genomes for cyclostephanoid diatoms.</title>
        <authorList>
            <person name="Roberts W.R."/>
            <person name="Alverson A.J."/>
        </authorList>
    </citation>
    <scope>NUCLEOTIDE SEQUENCE [LARGE SCALE GENOMIC DNA]</scope>
    <source>
        <strain evidence="2 3">AJA276-08</strain>
    </source>
</reference>
<evidence type="ECO:0000256" key="1">
    <source>
        <dbReference type="SAM" id="MobiDB-lite"/>
    </source>
</evidence>
<evidence type="ECO:0008006" key="4">
    <source>
        <dbReference type="Google" id="ProtNLM"/>
    </source>
</evidence>
<dbReference type="Proteomes" id="UP001530315">
    <property type="component" value="Unassembled WGS sequence"/>
</dbReference>
<organism evidence="2 3">
    <name type="scientific">Stephanodiscus triporus</name>
    <dbReference type="NCBI Taxonomy" id="2934178"/>
    <lineage>
        <taxon>Eukaryota</taxon>
        <taxon>Sar</taxon>
        <taxon>Stramenopiles</taxon>
        <taxon>Ochrophyta</taxon>
        <taxon>Bacillariophyta</taxon>
        <taxon>Coscinodiscophyceae</taxon>
        <taxon>Thalassiosirophycidae</taxon>
        <taxon>Stephanodiscales</taxon>
        <taxon>Stephanodiscaceae</taxon>
        <taxon>Stephanodiscus</taxon>
    </lineage>
</organism>
<proteinExistence type="predicted"/>
<keyword evidence="3" id="KW-1185">Reference proteome</keyword>
<accession>A0ABD3QLX8</accession>
<protein>
    <recommendedName>
        <fullName evidence="4">Sulfotransferase</fullName>
    </recommendedName>
</protein>
<dbReference type="AlphaFoldDB" id="A0ABD3QLX8"/>
<feature type="region of interest" description="Disordered" evidence="1">
    <location>
        <begin position="1"/>
        <end position="58"/>
    </location>
</feature>
<feature type="compositionally biased region" description="Basic and acidic residues" evidence="1">
    <location>
        <begin position="45"/>
        <end position="58"/>
    </location>
</feature>
<evidence type="ECO:0000313" key="2">
    <source>
        <dbReference type="EMBL" id="KAL3800511.1"/>
    </source>
</evidence>
<evidence type="ECO:0000313" key="3">
    <source>
        <dbReference type="Proteomes" id="UP001530315"/>
    </source>
</evidence>
<dbReference type="EMBL" id="JALLAZ020000214">
    <property type="protein sequence ID" value="KAL3800511.1"/>
    <property type="molecule type" value="Genomic_DNA"/>
</dbReference>
<name>A0ABD3QLX8_9STRA</name>
<sequence>MLDPEAAARSSGSDSVGGHTERSEDAGSSSDQQEWNEGPGPLLRRKNEGGRAEIERPSVENDNLLLSRYADPKSVVLRSSTSNANDADDGVLHRRTNCQIIYVLGVEGSIHHGFMPVIKSLAERQLDPLTGTQYHVVKGHDDLRAAIFQSSACSREEKDEGPCVKGDLLMSDPGFVLATLDKICPNPTEVWRKHVIIEGNSFPSGREKEKYLVTRQRDWPGMTPEQISTSETALNHPTNLYKFFDSFSPYADVRFVVLHRPYLEMIASHPNFDGGPEKHSVVISGFIILLSRFLMSHMYSPAWYGGAPLWTIVCADRLTSKSFQNENQLSESRERVLGYLANFLGWPESSCPECFDEWVESTKKLSPLERLGEEATGKLLDHARLLESIWPPRRLEDGLPQQQCGLL</sequence>
<comment type="caution">
    <text evidence="2">The sequence shown here is derived from an EMBL/GenBank/DDBJ whole genome shotgun (WGS) entry which is preliminary data.</text>
</comment>
<feature type="compositionally biased region" description="Polar residues" evidence="1">
    <location>
        <begin position="26"/>
        <end position="35"/>
    </location>
</feature>
<gene>
    <name evidence="2" type="ORF">ACHAW5_009021</name>
</gene>